<name>A0A6A5VZ28_9PLEO</name>
<evidence type="ECO:0000313" key="1">
    <source>
        <dbReference type="EMBL" id="KAF1993121.1"/>
    </source>
</evidence>
<accession>A0A6A5VZ28</accession>
<evidence type="ECO:0000313" key="2">
    <source>
        <dbReference type="Proteomes" id="UP000799779"/>
    </source>
</evidence>
<dbReference type="Proteomes" id="UP000799779">
    <property type="component" value="Unassembled WGS sequence"/>
</dbReference>
<protein>
    <submittedName>
        <fullName evidence="1">Uncharacterized protein</fullName>
    </submittedName>
</protein>
<gene>
    <name evidence="1" type="ORF">P154DRAFT_528015</name>
</gene>
<reference evidence="1" key="1">
    <citation type="journal article" date="2020" name="Stud. Mycol.">
        <title>101 Dothideomycetes genomes: a test case for predicting lifestyles and emergence of pathogens.</title>
        <authorList>
            <person name="Haridas S."/>
            <person name="Albert R."/>
            <person name="Binder M."/>
            <person name="Bloem J."/>
            <person name="Labutti K."/>
            <person name="Salamov A."/>
            <person name="Andreopoulos B."/>
            <person name="Baker S."/>
            <person name="Barry K."/>
            <person name="Bills G."/>
            <person name="Bluhm B."/>
            <person name="Cannon C."/>
            <person name="Castanera R."/>
            <person name="Culley D."/>
            <person name="Daum C."/>
            <person name="Ezra D."/>
            <person name="Gonzalez J."/>
            <person name="Henrissat B."/>
            <person name="Kuo A."/>
            <person name="Liang C."/>
            <person name="Lipzen A."/>
            <person name="Lutzoni F."/>
            <person name="Magnuson J."/>
            <person name="Mondo S."/>
            <person name="Nolan M."/>
            <person name="Ohm R."/>
            <person name="Pangilinan J."/>
            <person name="Park H.-J."/>
            <person name="Ramirez L."/>
            <person name="Alfaro M."/>
            <person name="Sun H."/>
            <person name="Tritt A."/>
            <person name="Yoshinaga Y."/>
            <person name="Zwiers L.-H."/>
            <person name="Turgeon B."/>
            <person name="Goodwin S."/>
            <person name="Spatafora J."/>
            <person name="Crous P."/>
            <person name="Grigoriev I."/>
        </authorList>
    </citation>
    <scope>NUCLEOTIDE SEQUENCE</scope>
    <source>
        <strain evidence="1">CBS 123094</strain>
    </source>
</reference>
<organism evidence="1 2">
    <name type="scientific">Amniculicola lignicola CBS 123094</name>
    <dbReference type="NCBI Taxonomy" id="1392246"/>
    <lineage>
        <taxon>Eukaryota</taxon>
        <taxon>Fungi</taxon>
        <taxon>Dikarya</taxon>
        <taxon>Ascomycota</taxon>
        <taxon>Pezizomycotina</taxon>
        <taxon>Dothideomycetes</taxon>
        <taxon>Pleosporomycetidae</taxon>
        <taxon>Pleosporales</taxon>
        <taxon>Amniculicolaceae</taxon>
        <taxon>Amniculicola</taxon>
    </lineage>
</organism>
<sequence>MPASCRTCEDRTNDLNTISTTPTLVDVCLITLTFSNSNAAYHQSTCIALNTLLNDIKDSGDFAALNRFILWSPWLCNSRTIIILTTASETCSKSTSPIYQPVLQHLSTPPKVQNIRLDYSVLSLANSTTHEGNAKIPCDIITLSATEPNIASEIGKRFGWNPKQSSLTAKINTHGPFCFGRSGDLIRDFWAWTGAPPGYPTSPSSASLGSDDYSYDTELHEDEDETLVMIFQWSSHKSAERFKNPLMPSYGLNEEQLDQDMWDACVARPVRSLDELGADVHCYSLQLQNVEDRIGTVKESKREISHRRKLSDRAAELGERISGWWK</sequence>
<dbReference type="EMBL" id="ML977729">
    <property type="protein sequence ID" value="KAF1993121.1"/>
    <property type="molecule type" value="Genomic_DNA"/>
</dbReference>
<dbReference type="AlphaFoldDB" id="A0A6A5VZ28"/>
<proteinExistence type="predicted"/>
<dbReference type="OrthoDB" id="3788658at2759"/>
<keyword evidence="2" id="KW-1185">Reference proteome</keyword>